<dbReference type="Proteomes" id="UP000275078">
    <property type="component" value="Unassembled WGS sequence"/>
</dbReference>
<keyword evidence="4" id="KW-1185">Reference proteome</keyword>
<reference evidence="3 4" key="1">
    <citation type="journal article" date="2018" name="Nat. Ecol. Evol.">
        <title>Pezizomycetes genomes reveal the molecular basis of ectomycorrhizal truffle lifestyle.</title>
        <authorList>
            <person name="Murat C."/>
            <person name="Payen T."/>
            <person name="Noel B."/>
            <person name="Kuo A."/>
            <person name="Morin E."/>
            <person name="Chen J."/>
            <person name="Kohler A."/>
            <person name="Krizsan K."/>
            <person name="Balestrini R."/>
            <person name="Da Silva C."/>
            <person name="Montanini B."/>
            <person name="Hainaut M."/>
            <person name="Levati E."/>
            <person name="Barry K.W."/>
            <person name="Belfiori B."/>
            <person name="Cichocki N."/>
            <person name="Clum A."/>
            <person name="Dockter R.B."/>
            <person name="Fauchery L."/>
            <person name="Guy J."/>
            <person name="Iotti M."/>
            <person name="Le Tacon F."/>
            <person name="Lindquist E.A."/>
            <person name="Lipzen A."/>
            <person name="Malagnac F."/>
            <person name="Mello A."/>
            <person name="Molinier V."/>
            <person name="Miyauchi S."/>
            <person name="Poulain J."/>
            <person name="Riccioni C."/>
            <person name="Rubini A."/>
            <person name="Sitrit Y."/>
            <person name="Splivallo R."/>
            <person name="Traeger S."/>
            <person name="Wang M."/>
            <person name="Zifcakova L."/>
            <person name="Wipf D."/>
            <person name="Zambonelli A."/>
            <person name="Paolocci F."/>
            <person name="Nowrousian M."/>
            <person name="Ottonello S."/>
            <person name="Baldrian P."/>
            <person name="Spatafora J.W."/>
            <person name="Henrissat B."/>
            <person name="Nagy L.G."/>
            <person name="Aury J.M."/>
            <person name="Wincker P."/>
            <person name="Grigoriev I.V."/>
            <person name="Bonfante P."/>
            <person name="Martin F.M."/>
        </authorList>
    </citation>
    <scope>NUCLEOTIDE SEQUENCE [LARGE SCALE GENOMIC DNA]</scope>
    <source>
        <strain evidence="3 4">RN42</strain>
    </source>
</reference>
<dbReference type="InterPro" id="IPR053206">
    <property type="entry name" value="Dimeric_xanthone_biosynth"/>
</dbReference>
<name>A0A3N4HTX0_ASCIM</name>
<proteinExistence type="predicted"/>
<feature type="region of interest" description="Disordered" evidence="1">
    <location>
        <begin position="1"/>
        <end position="23"/>
    </location>
</feature>
<dbReference type="Pfam" id="PF01814">
    <property type="entry name" value="Hemerythrin"/>
    <property type="match status" value="1"/>
</dbReference>
<evidence type="ECO:0000313" key="4">
    <source>
        <dbReference type="Proteomes" id="UP000275078"/>
    </source>
</evidence>
<gene>
    <name evidence="3" type="ORF">BJ508DRAFT_417851</name>
</gene>
<dbReference type="EMBL" id="ML119754">
    <property type="protein sequence ID" value="RPA75948.1"/>
    <property type="molecule type" value="Genomic_DNA"/>
</dbReference>
<sequence length="201" mass="22839">MSTSSPAECSAKESQGPPPLSGSDFRTYNRLSQKMDAFHNHFRSQWTSIKALTSAPHSTTKSTRTLLPLLHSFISTLTLHHNIEETHVFPLLATRMPEFRDDEIMKSQHKVIHDGLEELAKVAGIEKDVEAGMGMGGWGWEEDEGRWEGRKASEDVRKKVGEVMDGFEKVLWSHLDGEVKALGAENMRKYWSLDEIRRFPM</sequence>
<dbReference type="OrthoDB" id="10044044at2759"/>
<dbReference type="AlphaFoldDB" id="A0A3N4HTX0"/>
<organism evidence="3 4">
    <name type="scientific">Ascobolus immersus RN42</name>
    <dbReference type="NCBI Taxonomy" id="1160509"/>
    <lineage>
        <taxon>Eukaryota</taxon>
        <taxon>Fungi</taxon>
        <taxon>Dikarya</taxon>
        <taxon>Ascomycota</taxon>
        <taxon>Pezizomycotina</taxon>
        <taxon>Pezizomycetes</taxon>
        <taxon>Pezizales</taxon>
        <taxon>Ascobolaceae</taxon>
        <taxon>Ascobolus</taxon>
    </lineage>
</organism>
<evidence type="ECO:0000259" key="2">
    <source>
        <dbReference type="Pfam" id="PF01814"/>
    </source>
</evidence>
<dbReference type="PANTHER" id="PTHR38048:SF1">
    <property type="entry name" value="HEMERYTHRIN-LIKE DOMAIN-CONTAINING PROTEIN"/>
    <property type="match status" value="1"/>
</dbReference>
<dbReference type="Gene3D" id="1.20.120.520">
    <property type="entry name" value="nmb1532 protein domain like"/>
    <property type="match status" value="1"/>
</dbReference>
<dbReference type="STRING" id="1160509.A0A3N4HTX0"/>
<evidence type="ECO:0000313" key="3">
    <source>
        <dbReference type="EMBL" id="RPA75948.1"/>
    </source>
</evidence>
<dbReference type="PANTHER" id="PTHR38048">
    <property type="entry name" value="EXPRESSED PROTEIN"/>
    <property type="match status" value="1"/>
</dbReference>
<protein>
    <recommendedName>
        <fullName evidence="2">Hemerythrin-like domain-containing protein</fullName>
    </recommendedName>
</protein>
<accession>A0A3N4HTX0</accession>
<dbReference type="InterPro" id="IPR012312">
    <property type="entry name" value="Hemerythrin-like"/>
</dbReference>
<feature type="domain" description="Hemerythrin-like" evidence="2">
    <location>
        <begin position="33"/>
        <end position="178"/>
    </location>
</feature>
<evidence type="ECO:0000256" key="1">
    <source>
        <dbReference type="SAM" id="MobiDB-lite"/>
    </source>
</evidence>